<gene>
    <name evidence="1" type="primary">PP2B13</name>
    <name evidence="1" type="ORF">CFP56_015684</name>
</gene>
<dbReference type="AlphaFoldDB" id="A0AAW0KQD4"/>
<dbReference type="EMBL" id="PKMF04000246">
    <property type="protein sequence ID" value="KAK7841204.1"/>
    <property type="molecule type" value="Genomic_DNA"/>
</dbReference>
<dbReference type="InterPro" id="IPR025886">
    <property type="entry name" value="PP2-like"/>
</dbReference>
<name>A0AAW0KQD4_QUESU</name>
<dbReference type="Pfam" id="PF14299">
    <property type="entry name" value="PP2"/>
    <property type="match status" value="1"/>
</dbReference>
<dbReference type="Proteomes" id="UP000237347">
    <property type="component" value="Unassembled WGS sequence"/>
</dbReference>
<sequence length="229" mass="25058">MGLMTLLQRSIGTSGAGEVYEQTVSLDLPIVEPGQEDQVVLPQQLHTSRPKLRNDGWLEIELVWTKGGKRSLGKSASLLKDRVRPTKEGFKSKINSMGDIGNSHELQVTKGGGVDRPPLRASVGTTGGDCWFGPACRATRAARPGCTAAAAAAHFTSKEREDGWLEIELGQFFNRGGEDDELQFGLKEDRDHANKGIEGFESKFNSMGEIGNAHELQVTKFLTSYYVDY</sequence>
<proteinExistence type="predicted"/>
<reference evidence="1 2" key="1">
    <citation type="journal article" date="2018" name="Sci. Data">
        <title>The draft genome sequence of cork oak.</title>
        <authorList>
            <person name="Ramos A.M."/>
            <person name="Usie A."/>
            <person name="Barbosa P."/>
            <person name="Barros P.M."/>
            <person name="Capote T."/>
            <person name="Chaves I."/>
            <person name="Simoes F."/>
            <person name="Abreu I."/>
            <person name="Carrasquinho I."/>
            <person name="Faro C."/>
            <person name="Guimaraes J.B."/>
            <person name="Mendonca D."/>
            <person name="Nobrega F."/>
            <person name="Rodrigues L."/>
            <person name="Saibo N.J.M."/>
            <person name="Varela M.C."/>
            <person name="Egas C."/>
            <person name="Matos J."/>
            <person name="Miguel C.M."/>
            <person name="Oliveira M.M."/>
            <person name="Ricardo C.P."/>
            <person name="Goncalves S."/>
        </authorList>
    </citation>
    <scope>NUCLEOTIDE SEQUENCE [LARGE SCALE GENOMIC DNA]</scope>
    <source>
        <strain evidence="2">cv. HL8</strain>
    </source>
</reference>
<evidence type="ECO:0000313" key="2">
    <source>
        <dbReference type="Proteomes" id="UP000237347"/>
    </source>
</evidence>
<evidence type="ECO:0000313" key="1">
    <source>
        <dbReference type="EMBL" id="KAK7841204.1"/>
    </source>
</evidence>
<keyword evidence="2" id="KW-1185">Reference proteome</keyword>
<organism evidence="1 2">
    <name type="scientific">Quercus suber</name>
    <name type="common">Cork oak</name>
    <dbReference type="NCBI Taxonomy" id="58331"/>
    <lineage>
        <taxon>Eukaryota</taxon>
        <taxon>Viridiplantae</taxon>
        <taxon>Streptophyta</taxon>
        <taxon>Embryophyta</taxon>
        <taxon>Tracheophyta</taxon>
        <taxon>Spermatophyta</taxon>
        <taxon>Magnoliopsida</taxon>
        <taxon>eudicotyledons</taxon>
        <taxon>Gunneridae</taxon>
        <taxon>Pentapetalae</taxon>
        <taxon>rosids</taxon>
        <taxon>fabids</taxon>
        <taxon>Fagales</taxon>
        <taxon>Fagaceae</taxon>
        <taxon>Quercus</taxon>
    </lineage>
</organism>
<comment type="caution">
    <text evidence="1">The sequence shown here is derived from an EMBL/GenBank/DDBJ whole genome shotgun (WGS) entry which is preliminary data.</text>
</comment>
<protein>
    <submittedName>
        <fullName evidence="1">F-box protein pp2-b13</fullName>
    </submittedName>
</protein>
<accession>A0AAW0KQD4</accession>